<name>A0A6C0C1A7_9ZZZZ</name>
<dbReference type="EMBL" id="MN739293">
    <property type="protein sequence ID" value="QHS97343.1"/>
    <property type="molecule type" value="Genomic_DNA"/>
</dbReference>
<accession>A0A6C0C1A7</accession>
<evidence type="ECO:0000313" key="1">
    <source>
        <dbReference type="EMBL" id="QHS97343.1"/>
    </source>
</evidence>
<organism evidence="1">
    <name type="scientific">viral metagenome</name>
    <dbReference type="NCBI Taxonomy" id="1070528"/>
    <lineage>
        <taxon>unclassified sequences</taxon>
        <taxon>metagenomes</taxon>
        <taxon>organismal metagenomes</taxon>
    </lineage>
</organism>
<proteinExistence type="predicted"/>
<dbReference type="AlphaFoldDB" id="A0A6C0C1A7"/>
<sequence>MNGYYNTIVRNKSDFKYWLDENMKDLGGEIIYKNKKILNRAYVIYFCDKVTNEIKSNAYAILDEKQLRNKIATLLYKISE</sequence>
<reference evidence="1" key="1">
    <citation type="journal article" date="2020" name="Nature">
        <title>Giant virus diversity and host interactions through global metagenomics.</title>
        <authorList>
            <person name="Schulz F."/>
            <person name="Roux S."/>
            <person name="Paez-Espino D."/>
            <person name="Jungbluth S."/>
            <person name="Walsh D.A."/>
            <person name="Denef V.J."/>
            <person name="McMahon K.D."/>
            <person name="Konstantinidis K.T."/>
            <person name="Eloe-Fadrosh E.A."/>
            <person name="Kyrpides N.C."/>
            <person name="Woyke T."/>
        </authorList>
    </citation>
    <scope>NUCLEOTIDE SEQUENCE</scope>
    <source>
        <strain evidence="1">GVMAG-M-3300020169-51</strain>
    </source>
</reference>
<protein>
    <submittedName>
        <fullName evidence="1">Uncharacterized protein</fullName>
    </submittedName>
</protein>